<protein>
    <submittedName>
        <fullName evidence="2">Uncharacterized protein</fullName>
    </submittedName>
</protein>
<dbReference type="AlphaFoldDB" id="A0A1B6J3W3"/>
<name>A0A1B6J3W3_9HEMI</name>
<organism evidence="2">
    <name type="scientific">Homalodisca liturata</name>
    <dbReference type="NCBI Taxonomy" id="320908"/>
    <lineage>
        <taxon>Eukaryota</taxon>
        <taxon>Metazoa</taxon>
        <taxon>Ecdysozoa</taxon>
        <taxon>Arthropoda</taxon>
        <taxon>Hexapoda</taxon>
        <taxon>Insecta</taxon>
        <taxon>Pterygota</taxon>
        <taxon>Neoptera</taxon>
        <taxon>Paraneoptera</taxon>
        <taxon>Hemiptera</taxon>
        <taxon>Auchenorrhyncha</taxon>
        <taxon>Membracoidea</taxon>
        <taxon>Cicadellidae</taxon>
        <taxon>Cicadellinae</taxon>
        <taxon>Proconiini</taxon>
        <taxon>Homalodisca</taxon>
    </lineage>
</organism>
<evidence type="ECO:0000313" key="2">
    <source>
        <dbReference type="EMBL" id="JAS93861.1"/>
    </source>
</evidence>
<gene>
    <name evidence="2" type="ORF">g.58524</name>
</gene>
<dbReference type="EMBL" id="GECU01013845">
    <property type="protein sequence ID" value="JAS93861.1"/>
    <property type="molecule type" value="Transcribed_RNA"/>
</dbReference>
<evidence type="ECO:0000256" key="1">
    <source>
        <dbReference type="SAM" id="MobiDB-lite"/>
    </source>
</evidence>
<reference evidence="2" key="1">
    <citation type="submission" date="2015-11" db="EMBL/GenBank/DDBJ databases">
        <title>De novo transcriptome assembly of four potential Pierce s Disease insect vectors from Arizona vineyards.</title>
        <authorList>
            <person name="Tassone E.E."/>
        </authorList>
    </citation>
    <scope>NUCLEOTIDE SEQUENCE</scope>
</reference>
<accession>A0A1B6J3W3</accession>
<proteinExistence type="predicted"/>
<feature type="non-terminal residue" evidence="2">
    <location>
        <position position="1"/>
    </location>
</feature>
<sequence>RVREAGCEPLCDKDQNFCLPMPEAKPAYRDPEDLTDSESEVHPNIEARSFHRFMREEKRQRLEELRARSELTPEEEKEKAELEYKFLPVAREVVEQGSCSIPKRSTPAMPDYSEELLWMLQNSSVESFLSALDEHDFNLEGLEEYILLNESEAIKSGDDGLGYSLCRLGLLVKWARVYGREYIVRIRDLGEDSLRSAYESHYDASRSAILSLAKPQQG</sequence>
<feature type="region of interest" description="Disordered" evidence="1">
    <location>
        <begin position="22"/>
        <end position="42"/>
    </location>
</feature>